<sequence>MSDFVDFSLYHNATTTTATRTILPNPPGTKRRTRLSTTGFPYLKQPGHDATLHPSLRQYSDAHLKWWTNPTRATLASTTNCVASTMEPSYLRIILSYGFQSVTIDIPFNSVRKITQKSRLLSSTVVSIYLTNDWKEYSRVDEFFDTLPSFDNNNCLSFHVPTWRTMLDEMKRDRLIRRRGWWWSMKRTYVPIEYNHRTIHSTNR</sequence>
<protein>
    <submittedName>
        <fullName evidence="1">Uncharacterized protein</fullName>
    </submittedName>
</protein>
<comment type="caution">
    <text evidence="1">The sequence shown here is derived from an EMBL/GenBank/DDBJ whole genome shotgun (WGS) entry which is preliminary data.</text>
</comment>
<name>A0A9Q0LYX1_BLOTA</name>
<evidence type="ECO:0000313" key="1">
    <source>
        <dbReference type="EMBL" id="KAJ6215668.1"/>
    </source>
</evidence>
<dbReference type="AlphaFoldDB" id="A0A9Q0LYX1"/>
<gene>
    <name evidence="1" type="ORF">RDWZM_010168</name>
</gene>
<dbReference type="EMBL" id="JAPWDV010000004">
    <property type="protein sequence ID" value="KAJ6215668.1"/>
    <property type="molecule type" value="Genomic_DNA"/>
</dbReference>
<accession>A0A9Q0LYX1</accession>
<reference evidence="1" key="1">
    <citation type="submission" date="2022-12" db="EMBL/GenBank/DDBJ databases">
        <title>Genome assemblies of Blomia tropicalis.</title>
        <authorList>
            <person name="Cui Y."/>
        </authorList>
    </citation>
    <scope>NUCLEOTIDE SEQUENCE</scope>
    <source>
        <tissue evidence="1">Adult mites</tissue>
    </source>
</reference>
<evidence type="ECO:0000313" key="2">
    <source>
        <dbReference type="Proteomes" id="UP001142055"/>
    </source>
</evidence>
<organism evidence="1 2">
    <name type="scientific">Blomia tropicalis</name>
    <name type="common">Mite</name>
    <dbReference type="NCBI Taxonomy" id="40697"/>
    <lineage>
        <taxon>Eukaryota</taxon>
        <taxon>Metazoa</taxon>
        <taxon>Ecdysozoa</taxon>
        <taxon>Arthropoda</taxon>
        <taxon>Chelicerata</taxon>
        <taxon>Arachnida</taxon>
        <taxon>Acari</taxon>
        <taxon>Acariformes</taxon>
        <taxon>Sarcoptiformes</taxon>
        <taxon>Astigmata</taxon>
        <taxon>Glycyphagoidea</taxon>
        <taxon>Echimyopodidae</taxon>
        <taxon>Blomia</taxon>
    </lineage>
</organism>
<keyword evidence="2" id="KW-1185">Reference proteome</keyword>
<proteinExistence type="predicted"/>
<dbReference type="Proteomes" id="UP001142055">
    <property type="component" value="Chromosome 4"/>
</dbReference>